<reference evidence="2 3" key="1">
    <citation type="submission" date="2017-06" db="EMBL/GenBank/DDBJ databases">
        <title>Ant-infecting Ophiocordyceps genomes reveal a high diversity of potential behavioral manipulation genes and a possible major role for enterotoxins.</title>
        <authorList>
            <person name="De Bekker C."/>
            <person name="Evans H.C."/>
            <person name="Brachmann A."/>
            <person name="Hughes D.P."/>
        </authorList>
    </citation>
    <scope>NUCLEOTIDE SEQUENCE [LARGE SCALE GENOMIC DNA]</scope>
    <source>
        <strain evidence="2 3">1348a</strain>
    </source>
</reference>
<keyword evidence="3" id="KW-1185">Reference proteome</keyword>
<evidence type="ECO:0000313" key="2">
    <source>
        <dbReference type="EMBL" id="PHH69202.1"/>
    </source>
</evidence>
<dbReference type="EMBL" id="NJEU01000980">
    <property type="protein sequence ID" value="PHH69202.1"/>
    <property type="molecule type" value="Genomic_DNA"/>
</dbReference>
<protein>
    <submittedName>
        <fullName evidence="2">Uncharacterized protein</fullName>
    </submittedName>
</protein>
<comment type="caution">
    <text evidence="2">The sequence shown here is derived from an EMBL/GenBank/DDBJ whole genome shotgun (WGS) entry which is preliminary data.</text>
</comment>
<name>A0A2C5YPG0_9HYPO</name>
<accession>A0A2C5YPG0</accession>
<proteinExistence type="predicted"/>
<gene>
    <name evidence="2" type="ORF">CDD82_7937</name>
</gene>
<dbReference type="Proteomes" id="UP000224854">
    <property type="component" value="Unassembled WGS sequence"/>
</dbReference>
<sequence length="164" mass="16595">MDEITDSSLDALAPCLSGIGTCLGADVDGTDGPTESSPGTLIGLMDAPDPPRGRAAAPDGELEVADWGSRSGGCGRLTVPSPPGIERLRPGCEMDGLLAPALALGLIKLLGPIHVPPPALDVPGMEMASKGILMGMLMGLVEAGEARRAVARLTTCLKRMAVAS</sequence>
<evidence type="ECO:0000256" key="1">
    <source>
        <dbReference type="SAM" id="MobiDB-lite"/>
    </source>
</evidence>
<evidence type="ECO:0000313" key="3">
    <source>
        <dbReference type="Proteomes" id="UP000224854"/>
    </source>
</evidence>
<organism evidence="2 3">
    <name type="scientific">Ophiocordyceps australis</name>
    <dbReference type="NCBI Taxonomy" id="1399860"/>
    <lineage>
        <taxon>Eukaryota</taxon>
        <taxon>Fungi</taxon>
        <taxon>Dikarya</taxon>
        <taxon>Ascomycota</taxon>
        <taxon>Pezizomycotina</taxon>
        <taxon>Sordariomycetes</taxon>
        <taxon>Hypocreomycetidae</taxon>
        <taxon>Hypocreales</taxon>
        <taxon>Ophiocordycipitaceae</taxon>
        <taxon>Ophiocordyceps</taxon>
    </lineage>
</organism>
<feature type="region of interest" description="Disordered" evidence="1">
    <location>
        <begin position="27"/>
        <end position="58"/>
    </location>
</feature>
<dbReference type="AlphaFoldDB" id="A0A2C5YPG0"/>